<dbReference type="InParanoid" id="A0A165EFJ8"/>
<protein>
    <submittedName>
        <fullName evidence="2">Uncharacterized protein</fullName>
    </submittedName>
</protein>
<feature type="compositionally biased region" description="Acidic residues" evidence="1">
    <location>
        <begin position="34"/>
        <end position="49"/>
    </location>
</feature>
<feature type="compositionally biased region" description="Low complexity" evidence="1">
    <location>
        <begin position="575"/>
        <end position="586"/>
    </location>
</feature>
<gene>
    <name evidence="2" type="ORF">EXIGLDRAFT_724398</name>
</gene>
<accession>A0A165EFJ8</accession>
<organism evidence="2 3">
    <name type="scientific">Exidia glandulosa HHB12029</name>
    <dbReference type="NCBI Taxonomy" id="1314781"/>
    <lineage>
        <taxon>Eukaryota</taxon>
        <taxon>Fungi</taxon>
        <taxon>Dikarya</taxon>
        <taxon>Basidiomycota</taxon>
        <taxon>Agaricomycotina</taxon>
        <taxon>Agaricomycetes</taxon>
        <taxon>Auriculariales</taxon>
        <taxon>Exidiaceae</taxon>
        <taxon>Exidia</taxon>
    </lineage>
</organism>
<proteinExistence type="predicted"/>
<sequence>MSRSSTNAQQPGHARVAFADLSGLDLLAAAAQVEYDEPEESSSSSDEEPDPRKRRIKKLCPPGAELVPPTPNRPNKLEFRWPDGGCFRYGEEEHSSPLFPDNPPPLPNRSPTPSASPHNAAPLPALAALRTPSPGPDPASPTSPLDGVRRKRGRPVGAQTTGVPLSEFFGPSTPRAKKARTTAKEKENQKKAPARKGATRIPKTRAPAERHRRNLSLESDDNPFTPTTRTPALSHKSQEPPADELQFTATVGIRQPPKTVPPTTRKGTAKTVLQDPIWGVPFSVSAACDFEGLMKLVITGLPPPATAEAIDLSSLTWAVRATRSKQPQPLCNQATFNFFQTTIRAMALKGAIWVEFSVNPRTVFQQQQQQQQWSSHVSQPQAAPVLPLSAKPPTVFDFSTVPRMSVDPVLPANLPALQTLSAPQPPTGTPVQGNISWDDQVAVEVSALRAIHNKPCILHRGIICIVIRGLHFDSANDKRMIVWAGCRLNGSHTRDLPPLGAEGWKATDAFDVMKPAQTAQPSRGRDTQDSDLGKSIQNMLGMQLLMMQRNMMSPQFDMQSIHPYANDPRSLQPYTPNTASTSASARPPSPDLRPSSPPPIEPGTSVQEYLSSAGVAPADILRLKSMGYSVGQSLATVPSAKWQSAGFTSLQWLDVKDKLSSLGRNLKAIHRL</sequence>
<keyword evidence="3" id="KW-1185">Reference proteome</keyword>
<feature type="region of interest" description="Disordered" evidence="1">
    <location>
        <begin position="559"/>
        <end position="605"/>
    </location>
</feature>
<feature type="region of interest" description="Disordered" evidence="1">
    <location>
        <begin position="30"/>
        <end position="242"/>
    </location>
</feature>
<dbReference type="Proteomes" id="UP000077266">
    <property type="component" value="Unassembled WGS sequence"/>
</dbReference>
<dbReference type="AlphaFoldDB" id="A0A165EFJ8"/>
<feature type="compositionally biased region" description="Pro residues" evidence="1">
    <location>
        <begin position="587"/>
        <end position="601"/>
    </location>
</feature>
<feature type="compositionally biased region" description="Polar residues" evidence="1">
    <location>
        <begin position="222"/>
        <end position="231"/>
    </location>
</feature>
<feature type="compositionally biased region" description="Low complexity" evidence="1">
    <location>
        <begin position="111"/>
        <end position="132"/>
    </location>
</feature>
<reference evidence="2 3" key="1">
    <citation type="journal article" date="2016" name="Mol. Biol. Evol.">
        <title>Comparative Genomics of Early-Diverging Mushroom-Forming Fungi Provides Insights into the Origins of Lignocellulose Decay Capabilities.</title>
        <authorList>
            <person name="Nagy L.G."/>
            <person name="Riley R."/>
            <person name="Tritt A."/>
            <person name="Adam C."/>
            <person name="Daum C."/>
            <person name="Floudas D."/>
            <person name="Sun H."/>
            <person name="Yadav J.S."/>
            <person name="Pangilinan J."/>
            <person name="Larsson K.H."/>
            <person name="Matsuura K."/>
            <person name="Barry K."/>
            <person name="Labutti K."/>
            <person name="Kuo R."/>
            <person name="Ohm R.A."/>
            <person name="Bhattacharya S.S."/>
            <person name="Shirouzu T."/>
            <person name="Yoshinaga Y."/>
            <person name="Martin F.M."/>
            <person name="Grigoriev I.V."/>
            <person name="Hibbett D.S."/>
        </authorList>
    </citation>
    <scope>NUCLEOTIDE SEQUENCE [LARGE SCALE GENOMIC DNA]</scope>
    <source>
        <strain evidence="2 3">HHB12029</strain>
    </source>
</reference>
<dbReference type="EMBL" id="KV426143">
    <property type="protein sequence ID" value="KZV86823.1"/>
    <property type="molecule type" value="Genomic_DNA"/>
</dbReference>
<evidence type="ECO:0000313" key="3">
    <source>
        <dbReference type="Proteomes" id="UP000077266"/>
    </source>
</evidence>
<evidence type="ECO:0000256" key="1">
    <source>
        <dbReference type="SAM" id="MobiDB-lite"/>
    </source>
</evidence>
<feature type="compositionally biased region" description="Pro residues" evidence="1">
    <location>
        <begin position="100"/>
        <end position="110"/>
    </location>
</feature>
<name>A0A165EFJ8_EXIGL</name>
<evidence type="ECO:0000313" key="2">
    <source>
        <dbReference type="EMBL" id="KZV86823.1"/>
    </source>
</evidence>